<dbReference type="AlphaFoldDB" id="A0A438FLF1"/>
<dbReference type="EMBL" id="QGNW01000846">
    <property type="protein sequence ID" value="RVW60801.1"/>
    <property type="molecule type" value="Genomic_DNA"/>
</dbReference>
<accession>A0A438FLF1</accession>
<comment type="caution">
    <text evidence="2">The sequence shown here is derived from an EMBL/GenBank/DDBJ whole genome shotgun (WGS) entry which is preliminary data.</text>
</comment>
<organism evidence="2 3">
    <name type="scientific">Vitis vinifera</name>
    <name type="common">Grape</name>
    <dbReference type="NCBI Taxonomy" id="29760"/>
    <lineage>
        <taxon>Eukaryota</taxon>
        <taxon>Viridiplantae</taxon>
        <taxon>Streptophyta</taxon>
        <taxon>Embryophyta</taxon>
        <taxon>Tracheophyta</taxon>
        <taxon>Spermatophyta</taxon>
        <taxon>Magnoliopsida</taxon>
        <taxon>eudicotyledons</taxon>
        <taxon>Gunneridae</taxon>
        <taxon>Pentapetalae</taxon>
        <taxon>rosids</taxon>
        <taxon>Vitales</taxon>
        <taxon>Vitaceae</taxon>
        <taxon>Viteae</taxon>
        <taxon>Vitis</taxon>
    </lineage>
</organism>
<evidence type="ECO:0000313" key="2">
    <source>
        <dbReference type="EMBL" id="RVW60801.1"/>
    </source>
</evidence>
<name>A0A438FLF1_VITVI</name>
<gene>
    <name evidence="2" type="ORF">CK203_033551</name>
</gene>
<protein>
    <submittedName>
        <fullName evidence="2">Uncharacterized protein</fullName>
    </submittedName>
</protein>
<evidence type="ECO:0000313" key="3">
    <source>
        <dbReference type="Proteomes" id="UP000288805"/>
    </source>
</evidence>
<dbReference type="Proteomes" id="UP000288805">
    <property type="component" value="Unassembled WGS sequence"/>
</dbReference>
<proteinExistence type="predicted"/>
<reference evidence="2 3" key="1">
    <citation type="journal article" date="2018" name="PLoS Genet.">
        <title>Population sequencing reveals clonal diversity and ancestral inbreeding in the grapevine cultivar Chardonnay.</title>
        <authorList>
            <person name="Roach M.J."/>
            <person name="Johnson D.L."/>
            <person name="Bohlmann J."/>
            <person name="van Vuuren H.J."/>
            <person name="Jones S.J."/>
            <person name="Pretorius I.S."/>
            <person name="Schmidt S.A."/>
            <person name="Borneman A.R."/>
        </authorList>
    </citation>
    <scope>NUCLEOTIDE SEQUENCE [LARGE SCALE GENOMIC DNA]</scope>
    <source>
        <strain evidence="3">cv. Chardonnay</strain>
        <tissue evidence="2">Leaf</tissue>
    </source>
</reference>
<evidence type="ECO:0000256" key="1">
    <source>
        <dbReference type="SAM" id="MobiDB-lite"/>
    </source>
</evidence>
<feature type="region of interest" description="Disordered" evidence="1">
    <location>
        <begin position="27"/>
        <end position="57"/>
    </location>
</feature>
<feature type="compositionally biased region" description="Polar residues" evidence="1">
    <location>
        <begin position="47"/>
        <end position="57"/>
    </location>
</feature>
<sequence length="57" mass="6141">MKLLRSVPIMELILYLAIHVSNPICKTSSSWMSKSGPEEKSRGVDGQGSSLCSSSVD</sequence>